<gene>
    <name evidence="2" type="ORF">PZE19_10990</name>
</gene>
<keyword evidence="1" id="KW-1133">Transmembrane helix</keyword>
<keyword evidence="1" id="KW-0812">Transmembrane</keyword>
<comment type="caution">
    <text evidence="2">The sequence shown here is derived from an EMBL/GenBank/DDBJ whole genome shotgun (WGS) entry which is preliminary data.</text>
</comment>
<keyword evidence="3" id="KW-1185">Reference proteome</keyword>
<dbReference type="EMBL" id="JARRAG010000002">
    <property type="protein sequence ID" value="MDG3004301.1"/>
    <property type="molecule type" value="Genomic_DNA"/>
</dbReference>
<proteinExistence type="predicted"/>
<feature type="transmembrane region" description="Helical" evidence="1">
    <location>
        <begin position="105"/>
        <end position="138"/>
    </location>
</feature>
<dbReference type="Proteomes" id="UP001216907">
    <property type="component" value="Unassembled WGS sequence"/>
</dbReference>
<name>A0ABT6F9Z6_9BACT</name>
<dbReference type="RefSeq" id="WP_277860659.1">
    <property type="nucleotide sequence ID" value="NZ_JARRAG010000002.1"/>
</dbReference>
<reference evidence="2 3" key="1">
    <citation type="submission" date="2023-03" db="EMBL/GenBank/DDBJ databases">
        <title>Paludisphaera mucosa sp. nov. a novel planctomycete from northern fen.</title>
        <authorList>
            <person name="Ivanova A."/>
        </authorList>
    </citation>
    <scope>NUCLEOTIDE SEQUENCE [LARGE SCALE GENOMIC DNA]</scope>
    <source>
        <strain evidence="2 3">Pla2</strain>
    </source>
</reference>
<organism evidence="2 3">
    <name type="scientific">Paludisphaera mucosa</name>
    <dbReference type="NCBI Taxonomy" id="3030827"/>
    <lineage>
        <taxon>Bacteria</taxon>
        <taxon>Pseudomonadati</taxon>
        <taxon>Planctomycetota</taxon>
        <taxon>Planctomycetia</taxon>
        <taxon>Isosphaerales</taxon>
        <taxon>Isosphaeraceae</taxon>
        <taxon>Paludisphaera</taxon>
    </lineage>
</organism>
<accession>A0ABT6F9Z6</accession>
<evidence type="ECO:0000256" key="1">
    <source>
        <dbReference type="SAM" id="Phobius"/>
    </source>
</evidence>
<evidence type="ECO:0000313" key="2">
    <source>
        <dbReference type="EMBL" id="MDG3004301.1"/>
    </source>
</evidence>
<keyword evidence="1" id="KW-0472">Membrane</keyword>
<sequence>MSDEPIKFRCYRCGKLLGAPTRRAGAVVTCPQCRAEIQVPEPSAGDPTPPDLAFLGSEEVAVEPEFAATAIASPERAGDPVIPAIRYDATPFPTNSPSTPRAPDVVLAPAVVLAWSLLVLAAIPMTFTAGLLVGHFLWK</sequence>
<evidence type="ECO:0000313" key="3">
    <source>
        <dbReference type="Proteomes" id="UP001216907"/>
    </source>
</evidence>
<protein>
    <submittedName>
        <fullName evidence="2">Uncharacterized protein</fullName>
    </submittedName>
</protein>